<dbReference type="SUPFAM" id="SSF56059">
    <property type="entry name" value="Glutathione synthetase ATP-binding domain-like"/>
    <property type="match status" value="1"/>
</dbReference>
<name>X0SM25_9ZZZZ</name>
<dbReference type="GO" id="GO:0005524">
    <property type="term" value="F:ATP binding"/>
    <property type="evidence" value="ECO:0007669"/>
    <property type="project" value="InterPro"/>
</dbReference>
<evidence type="ECO:0000313" key="2">
    <source>
        <dbReference type="EMBL" id="GAF76196.1"/>
    </source>
</evidence>
<evidence type="ECO:0000259" key="1">
    <source>
        <dbReference type="Pfam" id="PF01326"/>
    </source>
</evidence>
<feature type="domain" description="Pyruvate phosphate dikinase AMP/ATP-binding" evidence="1">
    <location>
        <begin position="15"/>
        <end position="162"/>
    </location>
</feature>
<gene>
    <name evidence="2" type="ORF">S01H1_17938</name>
</gene>
<protein>
    <recommendedName>
        <fullName evidence="1">Pyruvate phosphate dikinase AMP/ATP-binding domain-containing protein</fullName>
    </recommendedName>
</protein>
<reference evidence="2" key="1">
    <citation type="journal article" date="2014" name="Front. Microbiol.">
        <title>High frequency of phylogenetically diverse reductive dehalogenase-homologous genes in deep subseafloor sedimentary metagenomes.</title>
        <authorList>
            <person name="Kawai M."/>
            <person name="Futagami T."/>
            <person name="Toyoda A."/>
            <person name="Takaki Y."/>
            <person name="Nishi S."/>
            <person name="Hori S."/>
            <person name="Arai W."/>
            <person name="Tsubouchi T."/>
            <person name="Morono Y."/>
            <person name="Uchiyama I."/>
            <person name="Ito T."/>
            <person name="Fujiyama A."/>
            <person name="Inagaki F."/>
            <person name="Takami H."/>
        </authorList>
    </citation>
    <scope>NUCLEOTIDE SEQUENCE</scope>
    <source>
        <strain evidence="2">Expedition CK06-06</strain>
    </source>
</reference>
<dbReference type="GO" id="GO:0016301">
    <property type="term" value="F:kinase activity"/>
    <property type="evidence" value="ECO:0007669"/>
    <property type="project" value="InterPro"/>
</dbReference>
<dbReference type="AlphaFoldDB" id="X0SM25"/>
<accession>X0SM25</accession>
<sequence length="163" mass="18531">LLQMKKQGVLDSLINIRMAVVVQKMVESEISGIMFTVNVITNNDNEMLINSTWGLGGTIADNIINPDMIIINKENYTISNIVIGEKEKRSIRNPEGTSDTLFIENELESRNICSLNETQLFQLCLLGKKIENIFQCPQDIEWAIENEKIYILQTRPITTLNSK</sequence>
<dbReference type="Pfam" id="PF01326">
    <property type="entry name" value="PPDK_N"/>
    <property type="match status" value="1"/>
</dbReference>
<proteinExistence type="predicted"/>
<dbReference type="PANTHER" id="PTHR43615">
    <property type="entry name" value="PHOSPHOENOLPYRUVATE SYNTHASE-RELATED"/>
    <property type="match status" value="1"/>
</dbReference>
<dbReference type="InterPro" id="IPR051549">
    <property type="entry name" value="PEP_Utilizing_Enz"/>
</dbReference>
<feature type="non-terminal residue" evidence="2">
    <location>
        <position position="1"/>
    </location>
</feature>
<organism evidence="2">
    <name type="scientific">marine sediment metagenome</name>
    <dbReference type="NCBI Taxonomy" id="412755"/>
    <lineage>
        <taxon>unclassified sequences</taxon>
        <taxon>metagenomes</taxon>
        <taxon>ecological metagenomes</taxon>
    </lineage>
</organism>
<dbReference type="EMBL" id="BARS01009547">
    <property type="protein sequence ID" value="GAF76196.1"/>
    <property type="molecule type" value="Genomic_DNA"/>
</dbReference>
<dbReference type="Gene3D" id="3.30.470.20">
    <property type="entry name" value="ATP-grasp fold, B domain"/>
    <property type="match status" value="1"/>
</dbReference>
<dbReference type="PANTHER" id="PTHR43615:SF1">
    <property type="entry name" value="PPDK_N DOMAIN-CONTAINING PROTEIN"/>
    <property type="match status" value="1"/>
</dbReference>
<comment type="caution">
    <text evidence="2">The sequence shown here is derived from an EMBL/GenBank/DDBJ whole genome shotgun (WGS) entry which is preliminary data.</text>
</comment>
<dbReference type="InterPro" id="IPR002192">
    <property type="entry name" value="PPDK_AMP/ATP-bd"/>
</dbReference>